<dbReference type="AlphaFoldDB" id="A0A2T3FVU5"/>
<protein>
    <submittedName>
        <fullName evidence="3">Uncharacterized protein</fullName>
    </submittedName>
</protein>
<gene>
    <name evidence="3" type="ORF">C7U54_11435</name>
    <name evidence="4" type="ORF">C7U54_11445</name>
    <name evidence="2" type="ORF">NE542_10110</name>
</gene>
<accession>A0A2T3FVU5</accession>
<evidence type="ECO:0000313" key="5">
    <source>
        <dbReference type="Proteomes" id="UP000240974"/>
    </source>
</evidence>
<evidence type="ECO:0000313" key="2">
    <source>
        <dbReference type="EMBL" id="MCQ5062167.1"/>
    </source>
</evidence>
<feature type="compositionally biased region" description="Polar residues" evidence="1">
    <location>
        <begin position="15"/>
        <end position="28"/>
    </location>
</feature>
<reference evidence="2" key="2">
    <citation type="submission" date="2022-06" db="EMBL/GenBank/DDBJ databases">
        <title>Isolation of gut microbiota from human fecal samples.</title>
        <authorList>
            <person name="Pamer E.G."/>
            <person name="Barat B."/>
            <person name="Waligurski E."/>
            <person name="Medina S."/>
            <person name="Paddock L."/>
            <person name="Mostad J."/>
        </authorList>
    </citation>
    <scope>NUCLEOTIDE SEQUENCE</scope>
    <source>
        <strain evidence="2">DFI.6.24</strain>
    </source>
</reference>
<organism evidence="3 5">
    <name type="scientific">Faecalibacillus intestinalis</name>
    <dbReference type="NCBI Taxonomy" id="1982626"/>
    <lineage>
        <taxon>Bacteria</taxon>
        <taxon>Bacillati</taxon>
        <taxon>Bacillota</taxon>
        <taxon>Erysipelotrichia</taxon>
        <taxon>Erysipelotrichales</taxon>
        <taxon>Coprobacillaceae</taxon>
        <taxon>Faecalibacillus</taxon>
    </lineage>
</organism>
<reference evidence="3 5" key="1">
    <citation type="journal article" date="2019" name="Int. J. Syst. Evol. Microbiol.">
        <title>Faecalibacillus intestinalis gen. nov., sp. nov. and Faecalibacillus faecis sp. nov., isolated from human faeces.</title>
        <authorList>
            <person name="Seo B."/>
            <person name="Jeon K."/>
            <person name="Baek I."/>
            <person name="Lee Y.M."/>
            <person name="Baek K."/>
            <person name="Ko G."/>
        </authorList>
    </citation>
    <scope>NUCLEOTIDE SEQUENCE [LARGE SCALE GENOMIC DNA]</scope>
    <source>
        <strain evidence="3 5">SNUG30099</strain>
    </source>
</reference>
<dbReference type="EMBL" id="PYLQ01000019">
    <property type="protein sequence ID" value="PST39389.1"/>
    <property type="molecule type" value="Genomic_DNA"/>
</dbReference>
<dbReference type="Proteomes" id="UP000240974">
    <property type="component" value="Unassembled WGS sequence"/>
</dbReference>
<evidence type="ECO:0000256" key="1">
    <source>
        <dbReference type="SAM" id="MobiDB-lite"/>
    </source>
</evidence>
<evidence type="ECO:0000313" key="4">
    <source>
        <dbReference type="EMBL" id="PST39391.1"/>
    </source>
</evidence>
<evidence type="ECO:0000313" key="3">
    <source>
        <dbReference type="EMBL" id="PST39389.1"/>
    </source>
</evidence>
<dbReference type="EMBL" id="PYLQ01000019">
    <property type="protein sequence ID" value="PST39391.1"/>
    <property type="molecule type" value="Genomic_DNA"/>
</dbReference>
<proteinExistence type="predicted"/>
<comment type="caution">
    <text evidence="3">The sequence shown here is derived from an EMBL/GenBank/DDBJ whole genome shotgun (WGS) entry which is preliminary data.</text>
</comment>
<dbReference type="EMBL" id="JANGBO010000009">
    <property type="protein sequence ID" value="MCQ5062167.1"/>
    <property type="molecule type" value="Genomic_DNA"/>
</dbReference>
<name>A0A2T3FVU5_9FIRM</name>
<dbReference type="Proteomes" id="UP001204814">
    <property type="component" value="Unassembled WGS sequence"/>
</dbReference>
<sequence>MPNLDEFDLDPVVSTAENGNDGISPQSYSVTTKPCLVTDVISVLSQVSTSLSTNPGYTESKC</sequence>
<dbReference type="RefSeq" id="WP_107030378.1">
    <property type="nucleotide sequence ID" value="NZ_JAJDKX010000023.1"/>
</dbReference>
<keyword evidence="5" id="KW-1185">Reference proteome</keyword>
<feature type="region of interest" description="Disordered" evidence="1">
    <location>
        <begin position="1"/>
        <end position="28"/>
    </location>
</feature>